<protein>
    <submittedName>
        <fullName evidence="1">Phytanoyl-CoA dioxygenase family protein</fullName>
    </submittedName>
</protein>
<comment type="caution">
    <text evidence="1">The sequence shown here is derived from an EMBL/GenBank/DDBJ whole genome shotgun (WGS) entry which is preliminary data.</text>
</comment>
<gene>
    <name evidence="1" type="ORF">DIT97_29710</name>
</gene>
<keyword evidence="1" id="KW-0223">Dioxygenase</keyword>
<reference evidence="1 2" key="1">
    <citation type="journal article" date="2018" name="Nat. Biotechnol.">
        <title>A standardized bacterial taxonomy based on genome phylogeny substantially revises the tree of life.</title>
        <authorList>
            <person name="Parks D.H."/>
            <person name="Chuvochina M."/>
            <person name="Waite D.W."/>
            <person name="Rinke C."/>
            <person name="Skarshewski A."/>
            <person name="Chaumeil P.A."/>
            <person name="Hugenholtz P."/>
        </authorList>
    </citation>
    <scope>NUCLEOTIDE SEQUENCE [LARGE SCALE GENOMIC DNA]</scope>
    <source>
        <strain evidence="1">UBA9375</strain>
    </source>
</reference>
<sequence>MNTTLTASQLDRWNQTGYIKLPEFLSEAETQNLREWVEEISAWPADDEKWMH</sequence>
<accession>A0A3D3RFY5</accession>
<evidence type="ECO:0000313" key="2">
    <source>
        <dbReference type="Proteomes" id="UP000263642"/>
    </source>
</evidence>
<dbReference type="SUPFAM" id="SSF51197">
    <property type="entry name" value="Clavaminate synthase-like"/>
    <property type="match status" value="1"/>
</dbReference>
<keyword evidence="1" id="KW-0560">Oxidoreductase</keyword>
<feature type="non-terminal residue" evidence="1">
    <location>
        <position position="52"/>
    </location>
</feature>
<organism evidence="1 2">
    <name type="scientific">Gimesia maris</name>
    <dbReference type="NCBI Taxonomy" id="122"/>
    <lineage>
        <taxon>Bacteria</taxon>
        <taxon>Pseudomonadati</taxon>
        <taxon>Planctomycetota</taxon>
        <taxon>Planctomycetia</taxon>
        <taxon>Planctomycetales</taxon>
        <taxon>Planctomycetaceae</taxon>
        <taxon>Gimesia</taxon>
    </lineage>
</organism>
<proteinExistence type="predicted"/>
<dbReference type="EMBL" id="DQAY01000184">
    <property type="protein sequence ID" value="HCO26982.1"/>
    <property type="molecule type" value="Genomic_DNA"/>
</dbReference>
<dbReference type="AlphaFoldDB" id="A0A3D3RFY5"/>
<dbReference type="Gene3D" id="2.60.120.620">
    <property type="entry name" value="q2cbj1_9rhob like domain"/>
    <property type="match status" value="1"/>
</dbReference>
<name>A0A3D3RFY5_9PLAN</name>
<dbReference type="Proteomes" id="UP000263642">
    <property type="component" value="Unassembled WGS sequence"/>
</dbReference>
<dbReference type="GO" id="GO:0051213">
    <property type="term" value="F:dioxygenase activity"/>
    <property type="evidence" value="ECO:0007669"/>
    <property type="project" value="UniProtKB-KW"/>
</dbReference>
<evidence type="ECO:0000313" key="1">
    <source>
        <dbReference type="EMBL" id="HCO26982.1"/>
    </source>
</evidence>